<evidence type="ECO:0000313" key="1">
    <source>
        <dbReference type="EMBL" id="CEO52138.1"/>
    </source>
</evidence>
<protein>
    <submittedName>
        <fullName evidence="1">Uncharacterized protein</fullName>
    </submittedName>
</protein>
<proteinExistence type="predicted"/>
<organism evidence="1">
    <name type="scientific">Bionectria ochroleuca</name>
    <name type="common">Gliocladium roseum</name>
    <dbReference type="NCBI Taxonomy" id="29856"/>
    <lineage>
        <taxon>Eukaryota</taxon>
        <taxon>Fungi</taxon>
        <taxon>Dikarya</taxon>
        <taxon>Ascomycota</taxon>
        <taxon>Pezizomycotina</taxon>
        <taxon>Sordariomycetes</taxon>
        <taxon>Hypocreomycetidae</taxon>
        <taxon>Hypocreales</taxon>
        <taxon>Bionectriaceae</taxon>
        <taxon>Clonostachys</taxon>
    </lineage>
</organism>
<dbReference type="AlphaFoldDB" id="A0A0B7K431"/>
<reference evidence="1" key="1">
    <citation type="submission" date="2015-01" db="EMBL/GenBank/DDBJ databases">
        <authorList>
            <person name="Durling Mikael"/>
        </authorList>
    </citation>
    <scope>NUCLEOTIDE SEQUENCE</scope>
</reference>
<dbReference type="EMBL" id="CDPU01000027">
    <property type="protein sequence ID" value="CEO52138.1"/>
    <property type="molecule type" value="Genomic_DNA"/>
</dbReference>
<sequence>MALDVKLIRKLFLVTTDRFDYASRVVSQSLQSSPAAWFWYGKTTWLVRFLDAFFCRTIWVGLSTLENVRFWEVEENARSSSSHATK</sequence>
<name>A0A0B7K431_BIOOC</name>
<gene>
    <name evidence="1" type="ORF">BN869_000008196_1</name>
</gene>
<accession>A0A0B7K431</accession>